<name>A0A518AH59_9BACT</name>
<keyword evidence="1" id="KW-1133">Transmembrane helix</keyword>
<evidence type="ECO:0008006" key="4">
    <source>
        <dbReference type="Google" id="ProtNLM"/>
    </source>
</evidence>
<keyword evidence="1" id="KW-0812">Transmembrane</keyword>
<proteinExistence type="predicted"/>
<keyword evidence="3" id="KW-1185">Reference proteome</keyword>
<dbReference type="EMBL" id="CP036278">
    <property type="protein sequence ID" value="QDU54063.1"/>
    <property type="molecule type" value="Genomic_DNA"/>
</dbReference>
<organism evidence="2 3">
    <name type="scientific">Aeoliella mucimassa</name>
    <dbReference type="NCBI Taxonomy" id="2527972"/>
    <lineage>
        <taxon>Bacteria</taxon>
        <taxon>Pseudomonadati</taxon>
        <taxon>Planctomycetota</taxon>
        <taxon>Planctomycetia</taxon>
        <taxon>Pirellulales</taxon>
        <taxon>Lacipirellulaceae</taxon>
        <taxon>Aeoliella</taxon>
    </lineage>
</organism>
<keyword evidence="1" id="KW-0472">Membrane</keyword>
<dbReference type="AlphaFoldDB" id="A0A518AH59"/>
<dbReference type="RefSeq" id="WP_145245091.1">
    <property type="nucleotide sequence ID" value="NZ_CP036278.1"/>
</dbReference>
<dbReference type="KEGG" id="amuc:Pan181_02430"/>
<evidence type="ECO:0000313" key="2">
    <source>
        <dbReference type="EMBL" id="QDU54063.1"/>
    </source>
</evidence>
<sequence length="164" mass="17967">MRRTSRSHRRGYTMVECLAVVTLTTIVLHGSIMFLMSLSRWGEQASTGPLRADACDRLEQSLRVELQQSTKVSVDGSLLTIATPAGTSNWQLVGDACQLKATRDTQNQFDRFAIGPYTTWQWSESPTTRELTIADSAEPSLPVVRIVVPAVSDEATAAAEEAQP</sequence>
<evidence type="ECO:0000256" key="1">
    <source>
        <dbReference type="SAM" id="Phobius"/>
    </source>
</evidence>
<protein>
    <recommendedName>
        <fullName evidence="4">Prepilin-type N-terminal cleavage/methylation domain-containing protein</fullName>
    </recommendedName>
</protein>
<dbReference type="Proteomes" id="UP000315750">
    <property type="component" value="Chromosome"/>
</dbReference>
<gene>
    <name evidence="2" type="ORF">Pan181_02430</name>
</gene>
<reference evidence="2 3" key="1">
    <citation type="submission" date="2019-02" db="EMBL/GenBank/DDBJ databases">
        <title>Deep-cultivation of Planctomycetes and their phenomic and genomic characterization uncovers novel biology.</title>
        <authorList>
            <person name="Wiegand S."/>
            <person name="Jogler M."/>
            <person name="Boedeker C."/>
            <person name="Pinto D."/>
            <person name="Vollmers J."/>
            <person name="Rivas-Marin E."/>
            <person name="Kohn T."/>
            <person name="Peeters S.H."/>
            <person name="Heuer A."/>
            <person name="Rast P."/>
            <person name="Oberbeckmann S."/>
            <person name="Bunk B."/>
            <person name="Jeske O."/>
            <person name="Meyerdierks A."/>
            <person name="Storesund J.E."/>
            <person name="Kallscheuer N."/>
            <person name="Luecker S."/>
            <person name="Lage O.M."/>
            <person name="Pohl T."/>
            <person name="Merkel B.J."/>
            <person name="Hornburger P."/>
            <person name="Mueller R.-W."/>
            <person name="Bruemmer F."/>
            <person name="Labrenz M."/>
            <person name="Spormann A.M."/>
            <person name="Op den Camp H."/>
            <person name="Overmann J."/>
            <person name="Amann R."/>
            <person name="Jetten M.S.M."/>
            <person name="Mascher T."/>
            <person name="Medema M.H."/>
            <person name="Devos D.P."/>
            <person name="Kaster A.-K."/>
            <person name="Ovreas L."/>
            <person name="Rohde M."/>
            <person name="Galperin M.Y."/>
            <person name="Jogler C."/>
        </authorList>
    </citation>
    <scope>NUCLEOTIDE SEQUENCE [LARGE SCALE GENOMIC DNA]</scope>
    <source>
        <strain evidence="2 3">Pan181</strain>
    </source>
</reference>
<accession>A0A518AH59</accession>
<feature type="transmembrane region" description="Helical" evidence="1">
    <location>
        <begin position="12"/>
        <end position="36"/>
    </location>
</feature>
<evidence type="ECO:0000313" key="3">
    <source>
        <dbReference type="Proteomes" id="UP000315750"/>
    </source>
</evidence>